<dbReference type="Gene3D" id="3.40.50.970">
    <property type="match status" value="1"/>
</dbReference>
<dbReference type="OrthoDB" id="8732661at2"/>
<dbReference type="AlphaFoldDB" id="A0A4R2RW66"/>
<dbReference type="InterPro" id="IPR029061">
    <property type="entry name" value="THDP-binding"/>
</dbReference>
<dbReference type="PANTHER" id="PTHR47514:SF1">
    <property type="entry name" value="TRANSKETOLASE N-TERMINAL SECTION-RELATED"/>
    <property type="match status" value="1"/>
</dbReference>
<evidence type="ECO:0000313" key="6">
    <source>
        <dbReference type="Proteomes" id="UP000294813"/>
    </source>
</evidence>
<dbReference type="InterPro" id="IPR005474">
    <property type="entry name" value="Transketolase_N"/>
</dbReference>
<dbReference type="Proteomes" id="UP000294813">
    <property type="component" value="Unassembled WGS sequence"/>
</dbReference>
<dbReference type="PANTHER" id="PTHR47514">
    <property type="entry name" value="TRANSKETOLASE N-TERMINAL SECTION-RELATED"/>
    <property type="match status" value="1"/>
</dbReference>
<proteinExistence type="inferred from homology"/>
<dbReference type="SUPFAM" id="SSF52518">
    <property type="entry name" value="Thiamin diphosphate-binding fold (THDP-binding)"/>
    <property type="match status" value="1"/>
</dbReference>
<comment type="cofactor">
    <cofactor evidence="1">
        <name>thiamine diphosphate</name>
        <dbReference type="ChEBI" id="CHEBI:58937"/>
    </cofactor>
</comment>
<name>A0A4R2RW66_9FIRM</name>
<comment type="caution">
    <text evidence="5">The sequence shown here is derived from an EMBL/GenBank/DDBJ whole genome shotgun (WGS) entry which is preliminary data.</text>
</comment>
<gene>
    <name evidence="5" type="ORF">EDD73_10276</name>
</gene>
<accession>A0A4R2RW66</accession>
<protein>
    <submittedName>
        <fullName evidence="5">Transketolase</fullName>
    </submittedName>
</protein>
<reference evidence="5 6" key="1">
    <citation type="submission" date="2019-03" db="EMBL/GenBank/DDBJ databases">
        <title>Genomic Encyclopedia of Type Strains, Phase IV (KMG-IV): sequencing the most valuable type-strain genomes for metagenomic binning, comparative biology and taxonomic classification.</title>
        <authorList>
            <person name="Goeker M."/>
        </authorList>
    </citation>
    <scope>NUCLEOTIDE SEQUENCE [LARGE SCALE GENOMIC DNA]</scope>
    <source>
        <strain evidence="5 6">DSM 11170</strain>
    </source>
</reference>
<feature type="domain" description="Transketolase N-terminal" evidence="4">
    <location>
        <begin position="91"/>
        <end position="253"/>
    </location>
</feature>
<evidence type="ECO:0000256" key="3">
    <source>
        <dbReference type="ARBA" id="ARBA00023052"/>
    </source>
</evidence>
<sequence>MTQETHHDGERWQRRAQQVARGIRQRVLAHTVNNNGGYLSQACSAAEILAALYTKIMNLAPVDKPLVPPPFAGVPGPDNPNSFTGAIFHGPKASQRDRFILSPAQYALVVYAALIEVGRMDEQGLDHFNQDGSTVEMIGAEHSPGMEVMTGSLGQGLSQAAGIAMARKLRGETGRVWVFVSDGELQSGQNWEALQAMAHHRLDNMGIYVDVNKQQCDGPVCSVMNMEPLHERLASFGARVFVVDGHDLDALAAPAELEPDGRPLVVLADTDPCRGLPILQTRIPKLHYVRFVSGEERERYRQVLADFSAEA</sequence>
<dbReference type="EMBL" id="SLXT01000002">
    <property type="protein sequence ID" value="TCP68680.1"/>
    <property type="molecule type" value="Genomic_DNA"/>
</dbReference>
<evidence type="ECO:0000256" key="2">
    <source>
        <dbReference type="ARBA" id="ARBA00007131"/>
    </source>
</evidence>
<keyword evidence="6" id="KW-1185">Reference proteome</keyword>
<dbReference type="RefSeq" id="WP_131917880.1">
    <property type="nucleotide sequence ID" value="NZ_JAOQNU010000002.1"/>
</dbReference>
<evidence type="ECO:0000259" key="4">
    <source>
        <dbReference type="Pfam" id="PF00456"/>
    </source>
</evidence>
<keyword evidence="3" id="KW-0786">Thiamine pyrophosphate</keyword>
<organism evidence="5 6">
    <name type="scientific">Heliophilum fasciatum</name>
    <dbReference type="NCBI Taxonomy" id="35700"/>
    <lineage>
        <taxon>Bacteria</taxon>
        <taxon>Bacillati</taxon>
        <taxon>Bacillota</taxon>
        <taxon>Clostridia</taxon>
        <taxon>Eubacteriales</taxon>
        <taxon>Heliobacteriaceae</taxon>
        <taxon>Heliophilum</taxon>
    </lineage>
</organism>
<evidence type="ECO:0000313" key="5">
    <source>
        <dbReference type="EMBL" id="TCP68680.1"/>
    </source>
</evidence>
<evidence type="ECO:0000256" key="1">
    <source>
        <dbReference type="ARBA" id="ARBA00001964"/>
    </source>
</evidence>
<dbReference type="Pfam" id="PF00456">
    <property type="entry name" value="Transketolase_N"/>
    <property type="match status" value="1"/>
</dbReference>
<comment type="similarity">
    <text evidence="2">Belongs to the transketolase family.</text>
</comment>